<dbReference type="Proteomes" id="UP001208689">
    <property type="component" value="Chromosome"/>
</dbReference>
<gene>
    <name evidence="2" type="ORF">NEF87_001813</name>
</gene>
<accession>A0ABY6HQB3</accession>
<keyword evidence="1" id="KW-0175">Coiled coil</keyword>
<reference evidence="2" key="1">
    <citation type="submission" date="2022-09" db="EMBL/GenBank/DDBJ databases">
        <title>Actin cytoskeleton and complex cell architecture in an #Asgard archaeon.</title>
        <authorList>
            <person name="Ponce Toledo R.I."/>
            <person name="Schleper C."/>
            <person name="Rodrigues Oliveira T."/>
            <person name="Wollweber F."/>
            <person name="Xu J."/>
            <person name="Rittmann S."/>
            <person name="Klingl A."/>
            <person name="Pilhofer M."/>
        </authorList>
    </citation>
    <scope>NUCLEOTIDE SEQUENCE</scope>
    <source>
        <strain evidence="2">B-35</strain>
    </source>
</reference>
<dbReference type="NCBIfam" id="NF045535">
    <property type="entry name" value="Sel_Asgard"/>
    <property type="match status" value="1"/>
</dbReference>
<name>A0ABY6HQB3_9ARCH</name>
<proteinExistence type="predicted"/>
<evidence type="ECO:0000256" key="1">
    <source>
        <dbReference type="SAM" id="Coils"/>
    </source>
</evidence>
<feature type="coiled-coil region" evidence="1">
    <location>
        <begin position="91"/>
        <end position="125"/>
    </location>
</feature>
<evidence type="ECO:0000313" key="3">
    <source>
        <dbReference type="Proteomes" id="UP001208689"/>
    </source>
</evidence>
<protein>
    <submittedName>
        <fullName evidence="2">Uncharacterized protein</fullName>
    </submittedName>
</protein>
<dbReference type="EMBL" id="CP104013">
    <property type="protein sequence ID" value="UYP45528.1"/>
    <property type="molecule type" value="Genomic_DNA"/>
</dbReference>
<organism evidence="2 3">
    <name type="scientific">Candidatus Lokiarchaeum ossiferum</name>
    <dbReference type="NCBI Taxonomy" id="2951803"/>
    <lineage>
        <taxon>Archaea</taxon>
        <taxon>Promethearchaeati</taxon>
        <taxon>Promethearchaeota</taxon>
        <taxon>Promethearchaeia</taxon>
        <taxon>Promethearchaeales</taxon>
        <taxon>Promethearchaeaceae</taxon>
        <taxon>Candidatus Lokiarchaeum</taxon>
    </lineage>
</organism>
<evidence type="ECO:0000313" key="2">
    <source>
        <dbReference type="EMBL" id="UYP45528.1"/>
    </source>
</evidence>
<sequence length="235" mass="27186">MGLLQEFAKINKIWRNRSVKIAYDPLGRLELFELAYFTASDVPFRCFSIKINPGKDHIQDVALLYNAQSKQFISILNKEDEIFLTLFESNEETIDENIKNLADNLQKYKSQLQSINSDLRNQISKCILVERKVDEAMHFALSKELSRRVYFAIGECRERAALIPIFQNSKGADLVQLALHKWMDFALKQGQDLPFPEESTMGLVKNFLQIKKWLKDLISKQLAGISTLREEQNIV</sequence>
<keyword evidence="3" id="KW-1185">Reference proteome</keyword>